<keyword evidence="6 10" id="KW-0812">Transmembrane</keyword>
<dbReference type="Pfam" id="PF02518">
    <property type="entry name" value="HATPase_c"/>
    <property type="match status" value="1"/>
</dbReference>
<feature type="transmembrane region" description="Helical" evidence="10">
    <location>
        <begin position="129"/>
        <end position="151"/>
    </location>
</feature>
<dbReference type="EC" id="2.7.13.3" evidence="3"/>
<keyword evidence="13" id="KW-1185">Reference proteome</keyword>
<evidence type="ECO:0000256" key="3">
    <source>
        <dbReference type="ARBA" id="ARBA00012438"/>
    </source>
</evidence>
<evidence type="ECO:0000256" key="8">
    <source>
        <dbReference type="ARBA" id="ARBA00022989"/>
    </source>
</evidence>
<dbReference type="Proteomes" id="UP000632858">
    <property type="component" value="Unassembled WGS sequence"/>
</dbReference>
<feature type="transmembrane region" description="Helical" evidence="10">
    <location>
        <begin position="12"/>
        <end position="33"/>
    </location>
</feature>
<keyword evidence="4" id="KW-0597">Phosphoprotein</keyword>
<organism evidence="12 13">
    <name type="scientific">Arenimonas maotaiensis</name>
    <dbReference type="NCBI Taxonomy" id="1446479"/>
    <lineage>
        <taxon>Bacteria</taxon>
        <taxon>Pseudomonadati</taxon>
        <taxon>Pseudomonadota</taxon>
        <taxon>Gammaproteobacteria</taxon>
        <taxon>Lysobacterales</taxon>
        <taxon>Lysobacteraceae</taxon>
        <taxon>Arenimonas</taxon>
    </lineage>
</organism>
<reference evidence="12" key="1">
    <citation type="journal article" date="2014" name="Int. J. Syst. Evol. Microbiol.">
        <title>Complete genome sequence of Corynebacterium casei LMG S-19264T (=DSM 44701T), isolated from a smear-ripened cheese.</title>
        <authorList>
            <consortium name="US DOE Joint Genome Institute (JGI-PGF)"/>
            <person name="Walter F."/>
            <person name="Albersmeier A."/>
            <person name="Kalinowski J."/>
            <person name="Ruckert C."/>
        </authorList>
    </citation>
    <scope>NUCLEOTIDE SEQUENCE</scope>
    <source>
        <strain evidence="12">CGMCC 1.12726</strain>
    </source>
</reference>
<evidence type="ECO:0000313" key="13">
    <source>
        <dbReference type="Proteomes" id="UP000632858"/>
    </source>
</evidence>
<dbReference type="PRINTS" id="PR00344">
    <property type="entry name" value="BCTRLSENSOR"/>
</dbReference>
<evidence type="ECO:0000256" key="2">
    <source>
        <dbReference type="ARBA" id="ARBA00004370"/>
    </source>
</evidence>
<keyword evidence="5" id="KW-0808">Transferase</keyword>
<name>A0A917CJ63_9GAMM</name>
<evidence type="ECO:0000256" key="10">
    <source>
        <dbReference type="SAM" id="Phobius"/>
    </source>
</evidence>
<comment type="subcellular location">
    <subcellularLocation>
        <location evidence="2">Membrane</location>
    </subcellularLocation>
</comment>
<proteinExistence type="predicted"/>
<evidence type="ECO:0000256" key="7">
    <source>
        <dbReference type="ARBA" id="ARBA00022777"/>
    </source>
</evidence>
<dbReference type="SUPFAM" id="SSF47384">
    <property type="entry name" value="Homodimeric domain of signal transducing histidine kinase"/>
    <property type="match status" value="1"/>
</dbReference>
<evidence type="ECO:0000259" key="11">
    <source>
        <dbReference type="PROSITE" id="PS50109"/>
    </source>
</evidence>
<dbReference type="GO" id="GO:0000155">
    <property type="term" value="F:phosphorelay sensor kinase activity"/>
    <property type="evidence" value="ECO:0007669"/>
    <property type="project" value="InterPro"/>
</dbReference>
<dbReference type="AlphaFoldDB" id="A0A917CJ63"/>
<evidence type="ECO:0000256" key="1">
    <source>
        <dbReference type="ARBA" id="ARBA00000085"/>
    </source>
</evidence>
<evidence type="ECO:0000256" key="4">
    <source>
        <dbReference type="ARBA" id="ARBA00022553"/>
    </source>
</evidence>
<dbReference type="InterPro" id="IPR005467">
    <property type="entry name" value="His_kinase_dom"/>
</dbReference>
<feature type="domain" description="Histidine kinase" evidence="11">
    <location>
        <begin position="223"/>
        <end position="429"/>
    </location>
</feature>
<gene>
    <name evidence="12" type="primary">colS</name>
    <name evidence="12" type="ORF">GCM10010960_10610</name>
</gene>
<dbReference type="InterPro" id="IPR004358">
    <property type="entry name" value="Sig_transdc_His_kin-like_C"/>
</dbReference>
<reference evidence="12" key="2">
    <citation type="submission" date="2020-09" db="EMBL/GenBank/DDBJ databases">
        <authorList>
            <person name="Sun Q."/>
            <person name="Zhou Y."/>
        </authorList>
    </citation>
    <scope>NUCLEOTIDE SEQUENCE</scope>
    <source>
        <strain evidence="12">CGMCC 1.12726</strain>
    </source>
</reference>
<dbReference type="InterPro" id="IPR036890">
    <property type="entry name" value="HATPase_C_sf"/>
</dbReference>
<dbReference type="EMBL" id="BMFO01000002">
    <property type="protein sequence ID" value="GGF90587.1"/>
    <property type="molecule type" value="Genomic_DNA"/>
</dbReference>
<dbReference type="InterPro" id="IPR050428">
    <property type="entry name" value="TCS_sensor_his_kinase"/>
</dbReference>
<dbReference type="InterPro" id="IPR036097">
    <property type="entry name" value="HisK_dim/P_sf"/>
</dbReference>
<evidence type="ECO:0000256" key="5">
    <source>
        <dbReference type="ARBA" id="ARBA00022679"/>
    </source>
</evidence>
<dbReference type="SMART" id="SM00388">
    <property type="entry name" value="HisKA"/>
    <property type="match status" value="1"/>
</dbReference>
<dbReference type="SMART" id="SM00387">
    <property type="entry name" value="HATPase_c"/>
    <property type="match status" value="1"/>
</dbReference>
<comment type="caution">
    <text evidence="12">The sequence shown here is derived from an EMBL/GenBank/DDBJ whole genome shotgun (WGS) entry which is preliminary data.</text>
</comment>
<comment type="catalytic activity">
    <reaction evidence="1">
        <text>ATP + protein L-histidine = ADP + protein N-phospho-L-histidine.</text>
        <dbReference type="EC" id="2.7.13.3"/>
    </reaction>
</comment>
<dbReference type="CDD" id="cd00082">
    <property type="entry name" value="HisKA"/>
    <property type="match status" value="1"/>
</dbReference>
<keyword evidence="8 10" id="KW-1133">Transmembrane helix</keyword>
<evidence type="ECO:0000256" key="9">
    <source>
        <dbReference type="ARBA" id="ARBA00023136"/>
    </source>
</evidence>
<sequence>MNGRNGLRKKFWTAFVLQTAAICFAAVIGVYGASVVIKDVLIKQALQDEARHFWSLYRNNPSVQVPDTFNMKAYLLDMRDAPALPPKYRDLGNGYHSLDKRRGGELIWVETRGRQKLVLVFKQEQVDALAFWFGVVPLALLLVVVYVMVLLSYRTSKRLVSPVIWLANEVRGWDPKQPDVSALAPQKLPADMDGEAMVLSAALRDLGRRIGQFVERERNFTSNASHELRTPLTVIRVATDMVAAESCLSPTAQRSVARIQKASREMESLIEGFLLLAREDDLGHAEHPYWISEAAGDEVEKAQMLLRGKPVTLSVRVEDDFQIDVPYYVCSIVIGNLIRNACHYTDQGSIDVVVGQGRVQVRDTGIGMDAAQLARVFDLFYRGDNGNTAGKGIGMALVKRFCERFGWRIELASTPGEGTIATLSIPAASYSESH</sequence>
<dbReference type="InterPro" id="IPR003594">
    <property type="entry name" value="HATPase_dom"/>
</dbReference>
<dbReference type="PROSITE" id="PS50109">
    <property type="entry name" value="HIS_KIN"/>
    <property type="match status" value="1"/>
</dbReference>
<dbReference type="RefSeq" id="WP_188448552.1">
    <property type="nucleotide sequence ID" value="NZ_BMFO01000002.1"/>
</dbReference>
<evidence type="ECO:0000256" key="6">
    <source>
        <dbReference type="ARBA" id="ARBA00022692"/>
    </source>
</evidence>
<dbReference type="Gene3D" id="1.10.287.130">
    <property type="match status" value="1"/>
</dbReference>
<dbReference type="GO" id="GO:0005886">
    <property type="term" value="C:plasma membrane"/>
    <property type="evidence" value="ECO:0007669"/>
    <property type="project" value="TreeGrafter"/>
</dbReference>
<dbReference type="SUPFAM" id="SSF55874">
    <property type="entry name" value="ATPase domain of HSP90 chaperone/DNA topoisomerase II/histidine kinase"/>
    <property type="match status" value="1"/>
</dbReference>
<dbReference type="Pfam" id="PF00512">
    <property type="entry name" value="HisKA"/>
    <property type="match status" value="1"/>
</dbReference>
<dbReference type="Gene3D" id="3.30.565.10">
    <property type="entry name" value="Histidine kinase-like ATPase, C-terminal domain"/>
    <property type="match status" value="1"/>
</dbReference>
<dbReference type="PANTHER" id="PTHR45436">
    <property type="entry name" value="SENSOR HISTIDINE KINASE YKOH"/>
    <property type="match status" value="1"/>
</dbReference>
<keyword evidence="9 10" id="KW-0472">Membrane</keyword>
<protein>
    <recommendedName>
        <fullName evidence="3">histidine kinase</fullName>
        <ecNumber evidence="3">2.7.13.3</ecNumber>
    </recommendedName>
</protein>
<keyword evidence="7 12" id="KW-0418">Kinase</keyword>
<dbReference type="InterPro" id="IPR003661">
    <property type="entry name" value="HisK_dim/P_dom"/>
</dbReference>
<dbReference type="PANTHER" id="PTHR45436:SF16">
    <property type="entry name" value="HISTIDINE KINASE"/>
    <property type="match status" value="1"/>
</dbReference>
<evidence type="ECO:0000313" key="12">
    <source>
        <dbReference type="EMBL" id="GGF90587.1"/>
    </source>
</evidence>
<accession>A0A917CJ63</accession>